<evidence type="ECO:0008006" key="4">
    <source>
        <dbReference type="Google" id="ProtNLM"/>
    </source>
</evidence>
<proteinExistence type="predicted"/>
<keyword evidence="3" id="KW-1185">Reference proteome</keyword>
<evidence type="ECO:0000313" key="2">
    <source>
        <dbReference type="EMBL" id="NEU67618.1"/>
    </source>
</evidence>
<comment type="caution">
    <text evidence="2">The sequence shown here is derived from an EMBL/GenBank/DDBJ whole genome shotgun (WGS) entry which is preliminary data.</text>
</comment>
<name>A0A6M0IHD6_9BACT</name>
<evidence type="ECO:0000256" key="1">
    <source>
        <dbReference type="SAM" id="SignalP"/>
    </source>
</evidence>
<dbReference type="Proteomes" id="UP000477386">
    <property type="component" value="Unassembled WGS sequence"/>
</dbReference>
<feature type="signal peptide" evidence="1">
    <location>
        <begin position="1"/>
        <end position="20"/>
    </location>
</feature>
<keyword evidence="1" id="KW-0732">Signal</keyword>
<organism evidence="2 3">
    <name type="scientific">Spirosoma agri</name>
    <dbReference type="NCBI Taxonomy" id="1987381"/>
    <lineage>
        <taxon>Bacteria</taxon>
        <taxon>Pseudomonadati</taxon>
        <taxon>Bacteroidota</taxon>
        <taxon>Cytophagia</taxon>
        <taxon>Cytophagales</taxon>
        <taxon>Cytophagaceae</taxon>
        <taxon>Spirosoma</taxon>
    </lineage>
</organism>
<dbReference type="EMBL" id="JAAGNZ010000001">
    <property type="protein sequence ID" value="NEU67618.1"/>
    <property type="molecule type" value="Genomic_DNA"/>
</dbReference>
<sequence>MKKAVLVLFSVFIGTTVSLAQQHRGYTPMPVYIPVNQTPAVNYQYHDGTAFLRDGTRLTGRFQYNGRSVFTYRASSQAPRKRIGLSMIRQLTLAGADTLVNSRTDSTLFVRLGNRLYRQLTGGLTMVLDRRLVVDEERGKLGGKIYVLDEAGDLHTFHSLQKLNKWFYAFREQSGKKLPDSYLNESEIVKAVARINEE</sequence>
<reference evidence="2 3" key="1">
    <citation type="submission" date="2020-02" db="EMBL/GenBank/DDBJ databases">
        <title>Draft genome sequence of two Spirosoma agri KCTC 52727 and Spirosoma terrae KCTC 52035.</title>
        <authorList>
            <person name="Rojas J."/>
            <person name="Ambika Manirajan B."/>
            <person name="Ratering S."/>
            <person name="Suarez C."/>
            <person name="Schnell S."/>
        </authorList>
    </citation>
    <scope>NUCLEOTIDE SEQUENCE [LARGE SCALE GENOMIC DNA]</scope>
    <source>
        <strain evidence="2 3">KCTC 52727</strain>
    </source>
</reference>
<dbReference type="AlphaFoldDB" id="A0A6M0IHD6"/>
<gene>
    <name evidence="2" type="ORF">GK091_12055</name>
</gene>
<evidence type="ECO:0000313" key="3">
    <source>
        <dbReference type="Proteomes" id="UP000477386"/>
    </source>
</evidence>
<feature type="chain" id="PRO_5026998408" description="DUF4369 domain-containing protein" evidence="1">
    <location>
        <begin position="21"/>
        <end position="198"/>
    </location>
</feature>
<accession>A0A6M0IHD6</accession>
<protein>
    <recommendedName>
        <fullName evidence="4">DUF4369 domain-containing protein</fullName>
    </recommendedName>
</protein>
<dbReference type="RefSeq" id="WP_164037940.1">
    <property type="nucleotide sequence ID" value="NZ_JAAGNZ010000001.1"/>
</dbReference>